<dbReference type="AlphaFoldDB" id="A0A8J8B0N7"/>
<evidence type="ECO:0000256" key="6">
    <source>
        <dbReference type="PROSITE-ProRule" id="PRU00552"/>
    </source>
</evidence>
<dbReference type="GO" id="GO:0016787">
    <property type="term" value="F:hydrolase activity"/>
    <property type="evidence" value="ECO:0007669"/>
    <property type="project" value="UniProtKB-KW"/>
</dbReference>
<dbReference type="GO" id="GO:0005829">
    <property type="term" value="C:cytosol"/>
    <property type="evidence" value="ECO:0007669"/>
    <property type="project" value="TreeGrafter"/>
</dbReference>
<proteinExistence type="inferred from homology"/>
<dbReference type="InterPro" id="IPR012677">
    <property type="entry name" value="Nucleotide-bd_a/b_plait_sf"/>
</dbReference>
<feature type="domain" description="DEAD-box RNA helicase Q" evidence="11">
    <location>
        <begin position="13"/>
        <end position="41"/>
    </location>
</feature>
<organism evidence="12 13">
    <name type="scientific">Sinanaerobacter chloroacetimidivorans</name>
    <dbReference type="NCBI Taxonomy" id="2818044"/>
    <lineage>
        <taxon>Bacteria</taxon>
        <taxon>Bacillati</taxon>
        <taxon>Bacillota</taxon>
        <taxon>Clostridia</taxon>
        <taxon>Peptostreptococcales</taxon>
        <taxon>Anaerovoracaceae</taxon>
        <taxon>Sinanaerobacter</taxon>
    </lineage>
</organism>
<evidence type="ECO:0000256" key="5">
    <source>
        <dbReference type="ARBA" id="ARBA00038437"/>
    </source>
</evidence>
<dbReference type="CDD" id="cd00268">
    <property type="entry name" value="DEADc"/>
    <property type="match status" value="1"/>
</dbReference>
<reference evidence="12" key="2">
    <citation type="submission" date="2021-04" db="EMBL/GenBank/DDBJ databases">
        <authorList>
            <person name="Liu J."/>
        </authorList>
    </citation>
    <scope>NUCLEOTIDE SEQUENCE</scope>
    <source>
        <strain evidence="12">BAD-6</strain>
    </source>
</reference>
<comment type="caution">
    <text evidence="12">The sequence shown here is derived from an EMBL/GenBank/DDBJ whole genome shotgun (WGS) entry which is preliminary data.</text>
</comment>
<dbReference type="InterPro" id="IPR050079">
    <property type="entry name" value="DEAD_box_RNA_helicase"/>
</dbReference>
<feature type="domain" description="Helicase ATP-binding" evidence="8">
    <location>
        <begin position="44"/>
        <end position="215"/>
    </location>
</feature>
<dbReference type="PROSITE" id="PS51195">
    <property type="entry name" value="Q_MOTIF"/>
    <property type="match status" value="1"/>
</dbReference>
<reference evidence="12" key="1">
    <citation type="submission" date="2021-04" db="EMBL/GenBank/DDBJ databases">
        <title>Sinoanaerobacter chloroacetimidivorans sp. nov., an obligate anaerobic bacterium isolated from anaerobic sludge.</title>
        <authorList>
            <person name="Bao Y."/>
        </authorList>
    </citation>
    <scope>NUCLEOTIDE SEQUENCE</scope>
    <source>
        <strain evidence="12">BAD-6</strain>
    </source>
</reference>
<dbReference type="PROSITE" id="PS00039">
    <property type="entry name" value="DEAD_ATP_HELICASE"/>
    <property type="match status" value="1"/>
</dbReference>
<feature type="short sequence motif" description="Q motif" evidence="6">
    <location>
        <begin position="13"/>
        <end position="41"/>
    </location>
</feature>
<dbReference type="SMART" id="SM00487">
    <property type="entry name" value="DEXDc"/>
    <property type="match status" value="1"/>
</dbReference>
<evidence type="ECO:0000256" key="4">
    <source>
        <dbReference type="ARBA" id="ARBA00022840"/>
    </source>
</evidence>
<evidence type="ECO:0000256" key="3">
    <source>
        <dbReference type="ARBA" id="ARBA00022806"/>
    </source>
</evidence>
<dbReference type="InterPro" id="IPR014001">
    <property type="entry name" value="Helicase_ATP-bd"/>
</dbReference>
<accession>A0A8J8B0N7</accession>
<dbReference type="PROSITE" id="PS51193">
    <property type="entry name" value="HELICASE_ATP_BIND_2"/>
    <property type="match status" value="1"/>
</dbReference>
<dbReference type="Pfam" id="PF00270">
    <property type="entry name" value="DEAD"/>
    <property type="match status" value="1"/>
</dbReference>
<evidence type="ECO:0000256" key="1">
    <source>
        <dbReference type="ARBA" id="ARBA00022741"/>
    </source>
</evidence>
<comment type="similarity">
    <text evidence="5 7">Belongs to the DEAD box helicase family.</text>
</comment>
<evidence type="ECO:0000313" key="12">
    <source>
        <dbReference type="EMBL" id="MBR0597803.1"/>
    </source>
</evidence>
<dbReference type="GO" id="GO:0005524">
    <property type="term" value="F:ATP binding"/>
    <property type="evidence" value="ECO:0007669"/>
    <property type="project" value="UniProtKB-KW"/>
</dbReference>
<dbReference type="InterPro" id="IPR000629">
    <property type="entry name" value="RNA-helicase_DEAD-box_CS"/>
</dbReference>
<dbReference type="InterPro" id="IPR027417">
    <property type="entry name" value="P-loop_NTPase"/>
</dbReference>
<dbReference type="InterPro" id="IPR014013">
    <property type="entry name" value="Helic_SF1/SF2_ATP-bd_DinG/Rad3"/>
</dbReference>
<evidence type="ECO:0000259" key="8">
    <source>
        <dbReference type="PROSITE" id="PS51192"/>
    </source>
</evidence>
<dbReference type="Pfam" id="PF03880">
    <property type="entry name" value="DbpA"/>
    <property type="match status" value="1"/>
</dbReference>
<protein>
    <submittedName>
        <fullName evidence="12">DEAD/DEAH box helicase</fullName>
    </submittedName>
</protein>
<evidence type="ECO:0000256" key="7">
    <source>
        <dbReference type="RuleBase" id="RU000492"/>
    </source>
</evidence>
<dbReference type="CDD" id="cd18787">
    <property type="entry name" value="SF2_C_DEAD"/>
    <property type="match status" value="1"/>
</dbReference>
<dbReference type="Pfam" id="PF00271">
    <property type="entry name" value="Helicase_C"/>
    <property type="match status" value="1"/>
</dbReference>
<dbReference type="PROSITE" id="PS51194">
    <property type="entry name" value="HELICASE_CTER"/>
    <property type="match status" value="1"/>
</dbReference>
<dbReference type="Gene3D" id="3.40.50.300">
    <property type="entry name" value="P-loop containing nucleotide triphosphate hydrolases"/>
    <property type="match status" value="2"/>
</dbReference>
<dbReference type="RefSeq" id="WP_227017934.1">
    <property type="nucleotide sequence ID" value="NZ_JAGSND010000004.1"/>
</dbReference>
<dbReference type="InterPro" id="IPR044742">
    <property type="entry name" value="DEAD/DEAH_RhlB"/>
</dbReference>
<dbReference type="SUPFAM" id="SSF52540">
    <property type="entry name" value="P-loop containing nucleoside triphosphate hydrolases"/>
    <property type="match status" value="1"/>
</dbReference>
<name>A0A8J8B0N7_9FIRM</name>
<dbReference type="EMBL" id="JAGSND010000004">
    <property type="protein sequence ID" value="MBR0597803.1"/>
    <property type="molecule type" value="Genomic_DNA"/>
</dbReference>
<keyword evidence="13" id="KW-1185">Reference proteome</keyword>
<evidence type="ECO:0000313" key="13">
    <source>
        <dbReference type="Proteomes" id="UP000675664"/>
    </source>
</evidence>
<dbReference type="PROSITE" id="PS51192">
    <property type="entry name" value="HELICASE_ATP_BIND_1"/>
    <property type="match status" value="1"/>
</dbReference>
<keyword evidence="1 7" id="KW-0547">Nucleotide-binding</keyword>
<evidence type="ECO:0000256" key="2">
    <source>
        <dbReference type="ARBA" id="ARBA00022801"/>
    </source>
</evidence>
<dbReference type="InterPro" id="IPR001650">
    <property type="entry name" value="Helicase_C-like"/>
</dbReference>
<dbReference type="Proteomes" id="UP000675664">
    <property type="component" value="Unassembled WGS sequence"/>
</dbReference>
<dbReference type="InterPro" id="IPR011545">
    <property type="entry name" value="DEAD/DEAH_box_helicase_dom"/>
</dbReference>
<evidence type="ECO:0000259" key="10">
    <source>
        <dbReference type="PROSITE" id="PS51194"/>
    </source>
</evidence>
<sequence>MNETKKLQINKPERFKDYPLDNEIKKALSELGFKQPLEVQAKTIPMILEGKDLIVKSQTGSGKTAAFAIPICQKIDVALESPQVLVLAPTRELTEQVKNDFADISKYKEIKCCALYGKQPMADQRKELKKNTPHVIVATPGRMMDHILNKNVKLQDIKYLVIDEADEMLMMGFKMQIETIIEKLPKDRVTLLFSATMPEDVISLSEQYMIHPENIEIESGVSNIDKIEQIYYAVDGLKKVDFMKKVLEREQPRKAIIFCNTQEQVDNLLEILRKWSGSICAVHGGMDQQIRTEKLTLFKRGECKLLIATDVAARGLHVHGITHVINYGVPFEQEQYVHRIGRTGRVDQHGIAITMVIPSEMDRFRELEKFLGYKIPCKGGHVNRKPKAETGRPAGKERFKLENRKGQKALVQFSAGRSNSTLKASDFVSAIRSVEGISNEDIGRIDIRDTVTNVEIFDGKERAVINAFKTKKVKGKLLRVKRG</sequence>
<dbReference type="Gene3D" id="3.30.70.330">
    <property type="match status" value="1"/>
</dbReference>
<dbReference type="SMART" id="SM00490">
    <property type="entry name" value="HELICc"/>
    <property type="match status" value="1"/>
</dbReference>
<feature type="domain" description="Helicase ATP-binding" evidence="9">
    <location>
        <begin position="3"/>
        <end position="304"/>
    </location>
</feature>
<dbReference type="InterPro" id="IPR005580">
    <property type="entry name" value="DbpA/CsdA_RNA-bd_dom"/>
</dbReference>
<dbReference type="GO" id="GO:0003724">
    <property type="term" value="F:RNA helicase activity"/>
    <property type="evidence" value="ECO:0007669"/>
    <property type="project" value="InterPro"/>
</dbReference>
<gene>
    <name evidence="12" type="ORF">KCX82_07960</name>
</gene>
<keyword evidence="3 7" id="KW-0347">Helicase</keyword>
<dbReference type="GO" id="GO:0003676">
    <property type="term" value="F:nucleic acid binding"/>
    <property type="evidence" value="ECO:0007669"/>
    <property type="project" value="InterPro"/>
</dbReference>
<feature type="domain" description="Helicase C-terminal" evidence="10">
    <location>
        <begin position="226"/>
        <end position="390"/>
    </location>
</feature>
<evidence type="ECO:0000259" key="9">
    <source>
        <dbReference type="PROSITE" id="PS51193"/>
    </source>
</evidence>
<keyword evidence="2 7" id="KW-0378">Hydrolase</keyword>
<evidence type="ECO:0000259" key="11">
    <source>
        <dbReference type="PROSITE" id="PS51195"/>
    </source>
</evidence>
<dbReference type="InterPro" id="IPR014014">
    <property type="entry name" value="RNA_helicase_DEAD_Q_motif"/>
</dbReference>
<keyword evidence="4 7" id="KW-0067">ATP-binding</keyword>
<dbReference type="PANTHER" id="PTHR47959">
    <property type="entry name" value="ATP-DEPENDENT RNA HELICASE RHLE-RELATED"/>
    <property type="match status" value="1"/>
</dbReference>
<dbReference type="PANTHER" id="PTHR47959:SF1">
    <property type="entry name" value="ATP-DEPENDENT RNA HELICASE DBPA"/>
    <property type="match status" value="1"/>
</dbReference>